<feature type="coiled-coil region" evidence="8">
    <location>
        <begin position="187"/>
        <end position="236"/>
    </location>
</feature>
<name>A0A1I8EZJ0_WUCBA</name>
<dbReference type="Pfam" id="PF04696">
    <property type="entry name" value="Pinin_SDK_memA"/>
    <property type="match status" value="1"/>
</dbReference>
<dbReference type="GO" id="GO:0006397">
    <property type="term" value="P:mRNA processing"/>
    <property type="evidence" value="ECO:0007669"/>
    <property type="project" value="UniProtKB-KW"/>
</dbReference>
<protein>
    <submittedName>
        <fullName evidence="11">Pinin_SDK_memA domain-containing protein</fullName>
    </submittedName>
</protein>
<dbReference type="PANTHER" id="PTHR12707:SF0">
    <property type="entry name" value="PININ"/>
    <property type="match status" value="1"/>
</dbReference>
<feature type="compositionally biased region" description="Basic and acidic residues" evidence="9">
    <location>
        <begin position="338"/>
        <end position="347"/>
    </location>
</feature>
<keyword evidence="7" id="KW-0539">Nucleus</keyword>
<keyword evidence="4" id="KW-0805">Transcription regulation</keyword>
<sequence>MTKPIGKEGEIRRSYICLGQCCIGTMMELDTLSADISKAYDDLRTIEESIISLSGKERFGAGRRRILDSGGRLGNYGFERRDARTVSLDSSGPNKRRLVISAENDLYEGSDKRARYDDREDEAVRRTVQSSVVMPAIETKSRKAAISELKGAEKKEVNVRNRRMFSNLLLGTLQRFQMEEKKISSVEKVQAEKQKEVERRLKESEEEERERLAREKAALLGKRREKERLIKALQRRKAIIQYAEQKQEHYRKLQNFIQTQAKPPVFYLPAKHTLRTLELLKVSSKKIDELIEHRRQQMEADLKVPEDKQVDEGESDGEHSETSAMRANAKSNTTDANKPSDSDKKLDDDEVKETEIVGGVSMESSLQDFGEECMNGDERKGRKQLDEDEQETGKDNSRSDSEPPGDEAEIDQDGDSHDDDD</sequence>
<organism evidence="11">
    <name type="scientific">Wuchereria bancrofti</name>
    <dbReference type="NCBI Taxonomy" id="6293"/>
    <lineage>
        <taxon>Eukaryota</taxon>
        <taxon>Metazoa</taxon>
        <taxon>Ecdysozoa</taxon>
        <taxon>Nematoda</taxon>
        <taxon>Chromadorea</taxon>
        <taxon>Rhabditida</taxon>
        <taxon>Spirurina</taxon>
        <taxon>Spiruromorpha</taxon>
        <taxon>Filarioidea</taxon>
        <taxon>Onchocercidae</taxon>
        <taxon>Wuchereria</taxon>
    </lineage>
</organism>
<evidence type="ECO:0000256" key="2">
    <source>
        <dbReference type="ARBA" id="ARBA00010386"/>
    </source>
</evidence>
<evidence type="ECO:0000256" key="9">
    <source>
        <dbReference type="SAM" id="MobiDB-lite"/>
    </source>
</evidence>
<dbReference type="GO" id="GO:0071013">
    <property type="term" value="C:catalytic step 2 spliceosome"/>
    <property type="evidence" value="ECO:0007669"/>
    <property type="project" value="TreeGrafter"/>
</dbReference>
<keyword evidence="8" id="KW-0175">Coiled coil</keyword>
<accession>A0A1I8EZJ0</accession>
<evidence type="ECO:0000256" key="3">
    <source>
        <dbReference type="ARBA" id="ARBA00022664"/>
    </source>
</evidence>
<dbReference type="STRING" id="6293.A0A1I8EZJ0"/>
<dbReference type="GO" id="GO:0008380">
    <property type="term" value="P:RNA splicing"/>
    <property type="evidence" value="ECO:0007669"/>
    <property type="project" value="UniProtKB-KW"/>
</dbReference>
<dbReference type="InterPro" id="IPR039853">
    <property type="entry name" value="Pinin"/>
</dbReference>
<evidence type="ECO:0000313" key="11">
    <source>
        <dbReference type="WBParaSite" id="maker-PairedContig_685-snap-gene-0.6-mRNA-1"/>
    </source>
</evidence>
<evidence type="ECO:0000256" key="8">
    <source>
        <dbReference type="SAM" id="Coils"/>
    </source>
</evidence>
<evidence type="ECO:0000256" key="1">
    <source>
        <dbReference type="ARBA" id="ARBA00004123"/>
    </source>
</evidence>
<evidence type="ECO:0000256" key="7">
    <source>
        <dbReference type="ARBA" id="ARBA00023242"/>
    </source>
</evidence>
<keyword evidence="5" id="KW-0804">Transcription</keyword>
<evidence type="ECO:0000256" key="6">
    <source>
        <dbReference type="ARBA" id="ARBA00023187"/>
    </source>
</evidence>
<feature type="compositionally biased region" description="Polar residues" evidence="9">
    <location>
        <begin position="322"/>
        <end position="337"/>
    </location>
</feature>
<keyword evidence="6" id="KW-0508">mRNA splicing</keyword>
<comment type="similarity">
    <text evidence="2">Belongs to the pinin family.</text>
</comment>
<feature type="compositionally biased region" description="Basic and acidic residues" evidence="9">
    <location>
        <begin position="298"/>
        <end position="321"/>
    </location>
</feature>
<feature type="domain" description="Pinin/SDK/MemA protein" evidence="10">
    <location>
        <begin position="157"/>
        <end position="284"/>
    </location>
</feature>
<evidence type="ECO:0000259" key="10">
    <source>
        <dbReference type="Pfam" id="PF04696"/>
    </source>
</evidence>
<dbReference type="AlphaFoldDB" id="A0A1I8EZJ0"/>
<feature type="region of interest" description="Disordered" evidence="9">
    <location>
        <begin position="298"/>
        <end position="421"/>
    </location>
</feature>
<keyword evidence="3" id="KW-0507">mRNA processing</keyword>
<comment type="subcellular location">
    <subcellularLocation>
        <location evidence="1">Nucleus</location>
    </subcellularLocation>
</comment>
<evidence type="ECO:0000256" key="5">
    <source>
        <dbReference type="ARBA" id="ARBA00023163"/>
    </source>
</evidence>
<dbReference type="InterPro" id="IPR006786">
    <property type="entry name" value="Pinin_SDK_MemA"/>
</dbReference>
<dbReference type="WBParaSite" id="maker-PairedContig_685-snap-gene-0.6-mRNA-1">
    <property type="protein sequence ID" value="maker-PairedContig_685-snap-gene-0.6-mRNA-1"/>
    <property type="gene ID" value="maker-PairedContig_685-snap-gene-0.6"/>
</dbReference>
<feature type="compositionally biased region" description="Acidic residues" evidence="9">
    <location>
        <begin position="403"/>
        <end position="421"/>
    </location>
</feature>
<evidence type="ECO:0000256" key="4">
    <source>
        <dbReference type="ARBA" id="ARBA00023015"/>
    </source>
</evidence>
<dbReference type="PANTHER" id="PTHR12707">
    <property type="entry name" value="PINN"/>
    <property type="match status" value="1"/>
</dbReference>
<proteinExistence type="inferred from homology"/>
<feature type="compositionally biased region" description="Basic and acidic residues" evidence="9">
    <location>
        <begin position="376"/>
        <end position="401"/>
    </location>
</feature>
<reference evidence="11" key="1">
    <citation type="submission" date="2016-11" db="UniProtKB">
        <authorList>
            <consortium name="WormBaseParasite"/>
        </authorList>
    </citation>
    <scope>IDENTIFICATION</scope>
    <source>
        <strain evidence="11">pt0022</strain>
    </source>
</reference>